<keyword evidence="2" id="KW-1185">Reference proteome</keyword>
<dbReference type="Proteomes" id="UP001500051">
    <property type="component" value="Unassembled WGS sequence"/>
</dbReference>
<dbReference type="EMBL" id="BAAAYX010000005">
    <property type="protein sequence ID" value="GAA3703781.1"/>
    <property type="molecule type" value="Genomic_DNA"/>
</dbReference>
<accession>A0ABP7DIM3</accession>
<proteinExistence type="predicted"/>
<name>A0ABP7DIM3_9ACTN</name>
<sequence>MVTRRRRPTHRLLTRRSTLRGWADLRAELDGLIKPLAARRRIGQHANRPADAEPVSFLLMTVPVPRTEHGG</sequence>
<dbReference type="RefSeq" id="WP_344812328.1">
    <property type="nucleotide sequence ID" value="NZ_BAAAYX010000005.1"/>
</dbReference>
<reference evidence="2" key="1">
    <citation type="journal article" date="2019" name="Int. J. Syst. Evol. Microbiol.">
        <title>The Global Catalogue of Microorganisms (GCM) 10K type strain sequencing project: providing services to taxonomists for standard genome sequencing and annotation.</title>
        <authorList>
            <consortium name="The Broad Institute Genomics Platform"/>
            <consortium name="The Broad Institute Genome Sequencing Center for Infectious Disease"/>
            <person name="Wu L."/>
            <person name="Ma J."/>
        </authorList>
    </citation>
    <scope>NUCLEOTIDE SEQUENCE [LARGE SCALE GENOMIC DNA]</scope>
    <source>
        <strain evidence="2">JCM 16548</strain>
    </source>
</reference>
<evidence type="ECO:0000313" key="2">
    <source>
        <dbReference type="Proteomes" id="UP001500051"/>
    </source>
</evidence>
<organism evidence="1 2">
    <name type="scientific">Microlunatus aurantiacus</name>
    <dbReference type="NCBI Taxonomy" id="446786"/>
    <lineage>
        <taxon>Bacteria</taxon>
        <taxon>Bacillati</taxon>
        <taxon>Actinomycetota</taxon>
        <taxon>Actinomycetes</taxon>
        <taxon>Propionibacteriales</taxon>
        <taxon>Propionibacteriaceae</taxon>
        <taxon>Microlunatus</taxon>
    </lineage>
</organism>
<gene>
    <name evidence="1" type="ORF">GCM10022204_21320</name>
</gene>
<comment type="caution">
    <text evidence="1">The sequence shown here is derived from an EMBL/GenBank/DDBJ whole genome shotgun (WGS) entry which is preliminary data.</text>
</comment>
<evidence type="ECO:0000313" key="1">
    <source>
        <dbReference type="EMBL" id="GAA3703781.1"/>
    </source>
</evidence>
<protein>
    <submittedName>
        <fullName evidence="1">Uncharacterized protein</fullName>
    </submittedName>
</protein>